<keyword evidence="2" id="KW-0812">Transmembrane</keyword>
<organism evidence="3 4">
    <name type="scientific">Amanita muscaria (strain Koide BX008)</name>
    <dbReference type="NCBI Taxonomy" id="946122"/>
    <lineage>
        <taxon>Eukaryota</taxon>
        <taxon>Fungi</taxon>
        <taxon>Dikarya</taxon>
        <taxon>Basidiomycota</taxon>
        <taxon>Agaricomycotina</taxon>
        <taxon>Agaricomycetes</taxon>
        <taxon>Agaricomycetidae</taxon>
        <taxon>Agaricales</taxon>
        <taxon>Pluteineae</taxon>
        <taxon>Amanitaceae</taxon>
        <taxon>Amanita</taxon>
    </lineage>
</organism>
<sequence>RPEAGPVPRKRGEIGFIDSIHSQFEPRAPPFALAFPARHPADRDFDLEAQVLSANYVVPITPGPARSNSRDENADASQDPASDPKNHNFPYRVAGLKLTTLSLCVLQFLILIATVVGWAMAAHSIQSSTESKVGFGGTTLLVTIHVIFAIVLLVELVFLERIVFKLRIERYTYLNPGEAVPSSIRAAVPTPSIPFAPWNRPPLPTYAAALAQSGVGTGDVEDHLIAAPPPPAYGNTRGSTLVLSGYMRDSLAAQRPVSV</sequence>
<dbReference type="STRING" id="946122.A0A0C2TLI2"/>
<keyword evidence="2" id="KW-1133">Transmembrane helix</keyword>
<evidence type="ECO:0000313" key="4">
    <source>
        <dbReference type="Proteomes" id="UP000054549"/>
    </source>
</evidence>
<dbReference type="OrthoDB" id="2596855at2759"/>
<accession>A0A0C2TLI2</accession>
<feature type="non-terminal residue" evidence="3">
    <location>
        <position position="259"/>
    </location>
</feature>
<evidence type="ECO:0000313" key="3">
    <source>
        <dbReference type="EMBL" id="KIL67974.1"/>
    </source>
</evidence>
<dbReference type="AlphaFoldDB" id="A0A0C2TLI2"/>
<feature type="region of interest" description="Disordered" evidence="1">
    <location>
        <begin position="62"/>
        <end position="86"/>
    </location>
</feature>
<feature type="transmembrane region" description="Helical" evidence="2">
    <location>
        <begin position="133"/>
        <end position="159"/>
    </location>
</feature>
<keyword evidence="4" id="KW-1185">Reference proteome</keyword>
<proteinExistence type="predicted"/>
<protein>
    <submittedName>
        <fullName evidence="3">Uncharacterized protein</fullName>
    </submittedName>
</protein>
<name>A0A0C2TLI2_AMAMK</name>
<reference evidence="3 4" key="1">
    <citation type="submission" date="2014-04" db="EMBL/GenBank/DDBJ databases">
        <title>Evolutionary Origins and Diversification of the Mycorrhizal Mutualists.</title>
        <authorList>
            <consortium name="DOE Joint Genome Institute"/>
            <consortium name="Mycorrhizal Genomics Consortium"/>
            <person name="Kohler A."/>
            <person name="Kuo A."/>
            <person name="Nagy L.G."/>
            <person name="Floudas D."/>
            <person name="Copeland A."/>
            <person name="Barry K.W."/>
            <person name="Cichocki N."/>
            <person name="Veneault-Fourrey C."/>
            <person name="LaButti K."/>
            <person name="Lindquist E.A."/>
            <person name="Lipzen A."/>
            <person name="Lundell T."/>
            <person name="Morin E."/>
            <person name="Murat C."/>
            <person name="Riley R."/>
            <person name="Ohm R."/>
            <person name="Sun H."/>
            <person name="Tunlid A."/>
            <person name="Henrissat B."/>
            <person name="Grigoriev I.V."/>
            <person name="Hibbett D.S."/>
            <person name="Martin F."/>
        </authorList>
    </citation>
    <scope>NUCLEOTIDE SEQUENCE [LARGE SCALE GENOMIC DNA]</scope>
    <source>
        <strain evidence="3 4">Koide BX008</strain>
    </source>
</reference>
<gene>
    <name evidence="3" type="ORF">M378DRAFT_59862</name>
</gene>
<evidence type="ECO:0000256" key="2">
    <source>
        <dbReference type="SAM" id="Phobius"/>
    </source>
</evidence>
<dbReference type="EMBL" id="KN818230">
    <property type="protein sequence ID" value="KIL67974.1"/>
    <property type="molecule type" value="Genomic_DNA"/>
</dbReference>
<dbReference type="InParanoid" id="A0A0C2TLI2"/>
<evidence type="ECO:0000256" key="1">
    <source>
        <dbReference type="SAM" id="MobiDB-lite"/>
    </source>
</evidence>
<dbReference type="Proteomes" id="UP000054549">
    <property type="component" value="Unassembled WGS sequence"/>
</dbReference>
<feature type="non-terminal residue" evidence="3">
    <location>
        <position position="1"/>
    </location>
</feature>
<feature type="transmembrane region" description="Helical" evidence="2">
    <location>
        <begin position="98"/>
        <end position="121"/>
    </location>
</feature>
<dbReference type="HOGENOM" id="CLU_062080_0_0_1"/>
<keyword evidence="2" id="KW-0472">Membrane</keyword>